<dbReference type="PANTHER" id="PTHR24028:SF73">
    <property type="entry name" value="PROTOCADHERIN GAMMA-B3-RELATED"/>
    <property type="match status" value="1"/>
</dbReference>
<feature type="non-terminal residue" evidence="13">
    <location>
        <position position="350"/>
    </location>
</feature>
<dbReference type="PRINTS" id="PR00205">
    <property type="entry name" value="CADHERIN"/>
</dbReference>
<evidence type="ECO:0000256" key="8">
    <source>
        <dbReference type="ARBA" id="ARBA00022989"/>
    </source>
</evidence>
<evidence type="ECO:0000256" key="7">
    <source>
        <dbReference type="ARBA" id="ARBA00022889"/>
    </source>
</evidence>
<evidence type="ECO:0000256" key="11">
    <source>
        <dbReference type="PROSITE-ProRule" id="PRU00043"/>
    </source>
</evidence>
<evidence type="ECO:0000256" key="9">
    <source>
        <dbReference type="ARBA" id="ARBA00023136"/>
    </source>
</evidence>
<evidence type="ECO:0000259" key="12">
    <source>
        <dbReference type="PROSITE" id="PS50268"/>
    </source>
</evidence>
<evidence type="ECO:0000256" key="6">
    <source>
        <dbReference type="ARBA" id="ARBA00022837"/>
    </source>
</evidence>
<dbReference type="Proteomes" id="UP000564466">
    <property type="component" value="Unassembled WGS sequence"/>
</dbReference>
<keyword evidence="8" id="KW-1133">Transmembrane helix</keyword>
<keyword evidence="5" id="KW-0677">Repeat</keyword>
<comment type="caution">
    <text evidence="13">The sequence shown here is derived from an EMBL/GenBank/DDBJ whole genome shotgun (WGS) entry which is preliminary data.</text>
</comment>
<keyword evidence="4" id="KW-0732">Signal</keyword>
<dbReference type="SUPFAM" id="SSF49313">
    <property type="entry name" value="Cadherin-like"/>
    <property type="match status" value="4"/>
</dbReference>
<dbReference type="GO" id="GO:0007156">
    <property type="term" value="P:homophilic cell adhesion via plasma membrane adhesion molecules"/>
    <property type="evidence" value="ECO:0007669"/>
    <property type="project" value="InterPro"/>
</dbReference>
<keyword evidence="7" id="KW-0130">Cell adhesion</keyword>
<evidence type="ECO:0000256" key="10">
    <source>
        <dbReference type="ARBA" id="ARBA00023180"/>
    </source>
</evidence>
<feature type="non-terminal residue" evidence="13">
    <location>
        <position position="1"/>
    </location>
</feature>
<dbReference type="Gene3D" id="2.60.40.60">
    <property type="entry name" value="Cadherins"/>
    <property type="match status" value="4"/>
</dbReference>
<dbReference type="InterPro" id="IPR050174">
    <property type="entry name" value="Protocadherin/Cadherin-CA"/>
</dbReference>
<organism evidence="13 14">
    <name type="scientific">Oxyruncus cristatus</name>
    <name type="common">sharpbill</name>
    <dbReference type="NCBI Taxonomy" id="114331"/>
    <lineage>
        <taxon>Eukaryota</taxon>
        <taxon>Metazoa</taxon>
        <taxon>Chordata</taxon>
        <taxon>Craniata</taxon>
        <taxon>Vertebrata</taxon>
        <taxon>Euteleostomi</taxon>
        <taxon>Archelosauria</taxon>
        <taxon>Archosauria</taxon>
        <taxon>Dinosauria</taxon>
        <taxon>Saurischia</taxon>
        <taxon>Theropoda</taxon>
        <taxon>Coelurosauria</taxon>
        <taxon>Aves</taxon>
        <taxon>Neognathae</taxon>
        <taxon>Neoaves</taxon>
        <taxon>Telluraves</taxon>
        <taxon>Australaves</taxon>
        <taxon>Passeriformes</taxon>
        <taxon>Cotingidae</taxon>
        <taxon>Oxyruncus</taxon>
    </lineage>
</organism>
<keyword evidence="2" id="KW-1003">Cell membrane</keyword>
<evidence type="ECO:0000256" key="3">
    <source>
        <dbReference type="ARBA" id="ARBA00022692"/>
    </source>
</evidence>
<dbReference type="FunFam" id="2.60.40.60:FF:000129">
    <property type="entry name" value="protocadherin alpha-C2 isoform X1"/>
    <property type="match status" value="1"/>
</dbReference>
<dbReference type="SMART" id="SM00112">
    <property type="entry name" value="CA"/>
    <property type="match status" value="3"/>
</dbReference>
<dbReference type="Pfam" id="PF00028">
    <property type="entry name" value="Cadherin"/>
    <property type="match status" value="3"/>
</dbReference>
<dbReference type="PANTHER" id="PTHR24028">
    <property type="entry name" value="CADHERIN-87A"/>
    <property type="match status" value="1"/>
</dbReference>
<dbReference type="AlphaFoldDB" id="A0A7L0Z9X8"/>
<gene>
    <name evidence="13" type="primary">Pcdhgb5_0</name>
    <name evidence="13" type="ORF">OXYCRI_R02957</name>
</gene>
<keyword evidence="3" id="KW-0812">Transmembrane</keyword>
<comment type="subcellular location">
    <subcellularLocation>
        <location evidence="1">Cell membrane</location>
        <topology evidence="1">Single-pass type I membrane protein</topology>
    </subcellularLocation>
</comment>
<evidence type="ECO:0000256" key="4">
    <source>
        <dbReference type="ARBA" id="ARBA00022729"/>
    </source>
</evidence>
<feature type="domain" description="Cadherin" evidence="12">
    <location>
        <begin position="1"/>
        <end position="101"/>
    </location>
</feature>
<sequence>INEFTSPGARFHLGMAEDADVGSNSLQGYELETNGYFAVEVKGSHDGSKLAELVLRRPLDRESEQTLRLLLTALDGADPPRSGTAQLWINVTDANDNPPVFAQDRYRASLREDTPPGSRMLNVSASDADAGTNAHITYGFGKMPEKVLQKFVVDVESGMITLQEPLDFEDTSAFSLPVEARDGGGLVAHCEVEVEVLDVNDNAPEITILSLSSPVPEDAPAGTVVALLKVRDRDSGENGHVSCELSGEEPLSIVASPGGSYKVLVLAKALDREEAAFHELVLRASDGGDPARTGTARIRVTVLDANDNAPVFSQAEYTVRVPEDVPVGSVLITVTAIDPDEGLNGQVKYS</sequence>
<dbReference type="GO" id="GO:0005509">
    <property type="term" value="F:calcium ion binding"/>
    <property type="evidence" value="ECO:0007669"/>
    <property type="project" value="UniProtKB-UniRule"/>
</dbReference>
<accession>A0A7L0Z9X8</accession>
<dbReference type="CDD" id="cd11304">
    <property type="entry name" value="Cadherin_repeat"/>
    <property type="match status" value="4"/>
</dbReference>
<dbReference type="PROSITE" id="PS50268">
    <property type="entry name" value="CADHERIN_2"/>
    <property type="match status" value="4"/>
</dbReference>
<keyword evidence="10" id="KW-0325">Glycoprotein</keyword>
<proteinExistence type="predicted"/>
<dbReference type="InterPro" id="IPR002126">
    <property type="entry name" value="Cadherin-like_dom"/>
</dbReference>
<evidence type="ECO:0000256" key="1">
    <source>
        <dbReference type="ARBA" id="ARBA00004251"/>
    </source>
</evidence>
<reference evidence="13 14" key="1">
    <citation type="submission" date="2019-09" db="EMBL/GenBank/DDBJ databases">
        <title>Bird 10,000 Genomes (B10K) Project - Family phase.</title>
        <authorList>
            <person name="Zhang G."/>
        </authorList>
    </citation>
    <scope>NUCLEOTIDE SEQUENCE [LARGE SCALE GENOMIC DNA]</scope>
    <source>
        <strain evidence="13">B10K-DU-002-07</strain>
        <tissue evidence="13">Muscle</tissue>
    </source>
</reference>
<evidence type="ECO:0000313" key="13">
    <source>
        <dbReference type="EMBL" id="NXM24929.1"/>
    </source>
</evidence>
<dbReference type="PROSITE" id="PS00232">
    <property type="entry name" value="CADHERIN_1"/>
    <property type="match status" value="2"/>
</dbReference>
<feature type="domain" description="Cadherin" evidence="12">
    <location>
        <begin position="102"/>
        <end position="206"/>
    </location>
</feature>
<keyword evidence="6 11" id="KW-0106">Calcium</keyword>
<dbReference type="GO" id="GO:0005886">
    <property type="term" value="C:plasma membrane"/>
    <property type="evidence" value="ECO:0007669"/>
    <property type="project" value="UniProtKB-SubCell"/>
</dbReference>
<dbReference type="InterPro" id="IPR020894">
    <property type="entry name" value="Cadherin_CS"/>
</dbReference>
<dbReference type="FunFam" id="2.60.40.60:FF:000007">
    <property type="entry name" value="Protocadherin alpha 2"/>
    <property type="match status" value="1"/>
</dbReference>
<evidence type="ECO:0000256" key="5">
    <source>
        <dbReference type="ARBA" id="ARBA00022737"/>
    </source>
</evidence>
<dbReference type="EMBL" id="VXAY01000886">
    <property type="protein sequence ID" value="NXM24929.1"/>
    <property type="molecule type" value="Genomic_DNA"/>
</dbReference>
<evidence type="ECO:0000313" key="14">
    <source>
        <dbReference type="Proteomes" id="UP000564466"/>
    </source>
</evidence>
<feature type="domain" description="Cadherin" evidence="12">
    <location>
        <begin position="207"/>
        <end position="312"/>
    </location>
</feature>
<protein>
    <submittedName>
        <fullName evidence="13">PCDGH protein</fullName>
    </submittedName>
</protein>
<keyword evidence="14" id="KW-1185">Reference proteome</keyword>
<keyword evidence="9" id="KW-0472">Membrane</keyword>
<dbReference type="InterPro" id="IPR015919">
    <property type="entry name" value="Cadherin-like_sf"/>
</dbReference>
<feature type="domain" description="Cadherin" evidence="12">
    <location>
        <begin position="313"/>
        <end position="350"/>
    </location>
</feature>
<name>A0A7L0Z9X8_9PASS</name>
<dbReference type="FunFam" id="2.60.40.60:FF:000002">
    <property type="entry name" value="Protocadherin alpha 2"/>
    <property type="match status" value="1"/>
</dbReference>
<evidence type="ECO:0000256" key="2">
    <source>
        <dbReference type="ARBA" id="ARBA00022475"/>
    </source>
</evidence>